<feature type="non-terminal residue" evidence="2">
    <location>
        <position position="361"/>
    </location>
</feature>
<feature type="transmembrane region" description="Helical" evidence="1">
    <location>
        <begin position="332"/>
        <end position="350"/>
    </location>
</feature>
<feature type="transmembrane region" description="Helical" evidence="1">
    <location>
        <begin position="92"/>
        <end position="109"/>
    </location>
</feature>
<dbReference type="PANTHER" id="PTHR10790">
    <property type="entry name" value="TPR-DOMAIN CONTAINING PROTEIN"/>
    <property type="match status" value="1"/>
</dbReference>
<feature type="transmembrane region" description="Helical" evidence="1">
    <location>
        <begin position="240"/>
        <end position="265"/>
    </location>
</feature>
<gene>
    <name evidence="2" type="ORF">COU96_00845</name>
</gene>
<accession>A0A2M8L5W7</accession>
<comment type="caution">
    <text evidence="2">The sequence shown here is derived from an EMBL/GenBank/DDBJ whole genome shotgun (WGS) entry which is preliminary data.</text>
</comment>
<feature type="transmembrane region" description="Helical" evidence="1">
    <location>
        <begin position="206"/>
        <end position="228"/>
    </location>
</feature>
<evidence type="ECO:0000256" key="1">
    <source>
        <dbReference type="SAM" id="Phobius"/>
    </source>
</evidence>
<keyword evidence="1" id="KW-0472">Membrane</keyword>
<keyword evidence="1" id="KW-0812">Transmembrane</keyword>
<name>A0A2M8L5W7_9BACT</name>
<evidence type="ECO:0000313" key="2">
    <source>
        <dbReference type="EMBL" id="PJE69225.1"/>
    </source>
</evidence>
<dbReference type="Pfam" id="PF10060">
    <property type="entry name" value="DUF2298"/>
    <property type="match status" value="1"/>
</dbReference>
<dbReference type="EMBL" id="PFEL01000041">
    <property type="protein sequence ID" value="PJE69225.1"/>
    <property type="molecule type" value="Genomic_DNA"/>
</dbReference>
<reference evidence="3" key="1">
    <citation type="submission" date="2017-09" db="EMBL/GenBank/DDBJ databases">
        <title>Depth-based differentiation of microbial function through sediment-hosted aquifers and enrichment of novel symbionts in the deep terrestrial subsurface.</title>
        <authorList>
            <person name="Probst A.J."/>
            <person name="Ladd B."/>
            <person name="Jarett J.K."/>
            <person name="Geller-Mcgrath D.E."/>
            <person name="Sieber C.M.K."/>
            <person name="Emerson J.B."/>
            <person name="Anantharaman K."/>
            <person name="Thomas B.C."/>
            <person name="Malmstrom R."/>
            <person name="Stieglmeier M."/>
            <person name="Klingl A."/>
            <person name="Woyke T."/>
            <person name="Ryan C.M."/>
            <person name="Banfield J.F."/>
        </authorList>
    </citation>
    <scope>NUCLEOTIDE SEQUENCE [LARGE SCALE GENOMIC DNA]</scope>
</reference>
<dbReference type="PANTHER" id="PTHR10790:SF51">
    <property type="entry name" value="TETRATRICOPEPTIDE REPEAT PROTEIN"/>
    <property type="match status" value="1"/>
</dbReference>
<feature type="transmembrane region" description="Helical" evidence="1">
    <location>
        <begin position="121"/>
        <end position="143"/>
    </location>
</feature>
<dbReference type="InterPro" id="IPR018746">
    <property type="entry name" value="DUF2298"/>
</dbReference>
<feature type="transmembrane region" description="Helical" evidence="1">
    <location>
        <begin position="63"/>
        <end position="80"/>
    </location>
</feature>
<dbReference type="Proteomes" id="UP000229500">
    <property type="component" value="Unassembled WGS sequence"/>
</dbReference>
<keyword evidence="1" id="KW-1133">Transmembrane helix</keyword>
<feature type="transmembrane region" description="Helical" evidence="1">
    <location>
        <begin position="306"/>
        <end position="325"/>
    </location>
</feature>
<organism evidence="2 3">
    <name type="scientific">Candidatus Shapirobacteria bacterium CG10_big_fil_rev_8_21_14_0_10_38_14</name>
    <dbReference type="NCBI Taxonomy" id="1974483"/>
    <lineage>
        <taxon>Bacteria</taxon>
        <taxon>Candidatus Shapironibacteriota</taxon>
    </lineage>
</organism>
<evidence type="ECO:0000313" key="3">
    <source>
        <dbReference type="Proteomes" id="UP000229500"/>
    </source>
</evidence>
<feature type="transmembrane region" description="Helical" evidence="1">
    <location>
        <begin position="30"/>
        <end position="51"/>
    </location>
</feature>
<proteinExistence type="predicted"/>
<sequence>MITIIFGFAFLSIADLYYNTLNGNMLNDFFLIFFWWVLVCGLGTVFLPLTLRLFGKFFDRGYAFSKIIAILVVSYLVWLWGSLKILPFTPQTIWLAIGLAAGANFYLFRKNQKEIKKEIKNNWKIFAFEESLFFLALLFWAYIRGFQPNIQGLEKFMDYGFINSILRSRFFPPADMWLAGKTINYYYFGHLVTAVLTKLSGIDSAITYNLMIASLFAFCFTAAFCLGGNLVFTLTKKKKLVVLSGIFSAFLLNLGGNLHSLYWWLKNKNFSTYWYPDATRFIVQKFGAADNTIHEFPIYSSVVADLHGHFLNLPFVLLFLALLLTTIFHRKITLPLCCLVALLLGCFYMTNTWDFPIYFLV</sequence>
<dbReference type="AlphaFoldDB" id="A0A2M8L5W7"/>
<protein>
    <submittedName>
        <fullName evidence="2">Uncharacterized protein</fullName>
    </submittedName>
</protein>